<dbReference type="Gene3D" id="1.10.1200.10">
    <property type="entry name" value="ACP-like"/>
    <property type="match status" value="1"/>
</dbReference>
<reference evidence="2 3" key="1">
    <citation type="submission" date="2019-03" db="EMBL/GenBank/DDBJ databases">
        <title>Roseomonas sp. a novel Roseomonas species isolated from Sea whip Gorgonian.</title>
        <authorList>
            <person name="Li F."/>
            <person name="Pan X."/>
            <person name="Huang S."/>
            <person name="Li Z."/>
            <person name="Meng B."/>
        </authorList>
    </citation>
    <scope>NUCLEOTIDE SEQUENCE [LARGE SCALE GENOMIC DNA]</scope>
    <source>
        <strain evidence="2 3">M0104</strain>
    </source>
</reference>
<dbReference type="InterPro" id="IPR036736">
    <property type="entry name" value="ACP-like_sf"/>
</dbReference>
<sequence length="79" mass="8779">MLTRESLRADIAAIIHADPGEIGGEDDLIDLGLDSLRAMNLLVRWSGSGLRLDFGEFAERLTLDAWWAIVDRQQQQQAG</sequence>
<name>A0A845BG36_9PROT</name>
<evidence type="ECO:0000313" key="2">
    <source>
        <dbReference type="EMBL" id="MXP66041.1"/>
    </source>
</evidence>
<evidence type="ECO:0000313" key="3">
    <source>
        <dbReference type="Proteomes" id="UP000460715"/>
    </source>
</evidence>
<dbReference type="OrthoDB" id="2455700at2"/>
<organism evidence="2 3">
    <name type="scientific">Teichococcus coralli</name>
    <dbReference type="NCBI Taxonomy" id="2545983"/>
    <lineage>
        <taxon>Bacteria</taxon>
        <taxon>Pseudomonadati</taxon>
        <taxon>Pseudomonadota</taxon>
        <taxon>Alphaproteobacteria</taxon>
        <taxon>Acetobacterales</taxon>
        <taxon>Roseomonadaceae</taxon>
        <taxon>Roseomonas</taxon>
    </lineage>
</organism>
<evidence type="ECO:0000259" key="1">
    <source>
        <dbReference type="PROSITE" id="PS50075"/>
    </source>
</evidence>
<dbReference type="InterPro" id="IPR009081">
    <property type="entry name" value="PP-bd_ACP"/>
</dbReference>
<dbReference type="RefSeq" id="WP_160939449.1">
    <property type="nucleotide sequence ID" value="NZ_SNVJ01000039.1"/>
</dbReference>
<dbReference type="AlphaFoldDB" id="A0A845BG36"/>
<dbReference type="SUPFAM" id="SSF47336">
    <property type="entry name" value="ACP-like"/>
    <property type="match status" value="1"/>
</dbReference>
<dbReference type="PROSITE" id="PS50075">
    <property type="entry name" value="CARRIER"/>
    <property type="match status" value="1"/>
</dbReference>
<dbReference type="Pfam" id="PF00550">
    <property type="entry name" value="PP-binding"/>
    <property type="match status" value="1"/>
</dbReference>
<accession>A0A845BG36</accession>
<protein>
    <submittedName>
        <fullName evidence="2">Phosphopantetheine-binding protein</fullName>
    </submittedName>
</protein>
<feature type="domain" description="Carrier" evidence="1">
    <location>
        <begin position="1"/>
        <end position="74"/>
    </location>
</feature>
<comment type="caution">
    <text evidence="2">The sequence shown here is derived from an EMBL/GenBank/DDBJ whole genome shotgun (WGS) entry which is preliminary data.</text>
</comment>
<gene>
    <name evidence="2" type="ORF">E0493_22105</name>
</gene>
<dbReference type="EMBL" id="SNVJ01000039">
    <property type="protein sequence ID" value="MXP66041.1"/>
    <property type="molecule type" value="Genomic_DNA"/>
</dbReference>
<keyword evidence="3" id="KW-1185">Reference proteome</keyword>
<dbReference type="Proteomes" id="UP000460715">
    <property type="component" value="Unassembled WGS sequence"/>
</dbReference>
<proteinExistence type="predicted"/>